<dbReference type="EMBL" id="AGVY01000192">
    <property type="protein sequence ID" value="EHN02729.1"/>
    <property type="molecule type" value="Genomic_DNA"/>
</dbReference>
<accession>H0GTV6</accession>
<reference evidence="1 2" key="1">
    <citation type="journal article" date="2012" name="FEMS Yeast Res.">
        <title>The genome sequence of the wine yeast VIN7 reveals an allotriploid hybrid genome with Saccharomyces cerevisiae and Saccharomyces kudriavzevii origins.</title>
        <authorList>
            <person name="Borneman A.R."/>
            <person name="Desany B.A."/>
            <person name="Riches D."/>
            <person name="Affourtit J.P."/>
            <person name="Forgan A.H."/>
            <person name="Pretorius I.S."/>
            <person name="Egholm M."/>
            <person name="Chambers P.J."/>
        </authorList>
    </citation>
    <scope>NUCLEOTIDE SEQUENCE [LARGE SCALE GENOMIC DNA]</scope>
    <source>
        <strain evidence="1 2">VIN7</strain>
    </source>
</reference>
<organism evidence="1 2">
    <name type="scientific">Saccharomyces cerevisiae x Saccharomyces kudriavzevii (strain VIN7)</name>
    <name type="common">Yeast</name>
    <dbReference type="NCBI Taxonomy" id="1095631"/>
    <lineage>
        <taxon>Eukaryota</taxon>
        <taxon>Fungi</taxon>
        <taxon>Dikarya</taxon>
        <taxon>Ascomycota</taxon>
        <taxon>Saccharomycotina</taxon>
        <taxon>Saccharomycetes</taxon>
        <taxon>Saccharomycetales</taxon>
        <taxon>Saccharomycetaceae</taxon>
        <taxon>Saccharomyces</taxon>
    </lineage>
</organism>
<dbReference type="HOGENOM" id="CLU_1435190_0_0_1"/>
<sequence length="189" mass="20567">MMLFLVLYDGIAALFFTRFWNRLLFLNLVLLAPLPLLGLEILAECVKPFGATVVKSSSMDVVSNPDDSILASSSGSTIRFTALCLKLRRLSYCSVLLTFIGLSSSAKYFTGAAWSKWTLLLLSRTGLPSLTWPLFPLLIPGVVGSDFDLLFSELFSNSPDFLYTGGAKGIRISSSYSKFISLPGDLVSG</sequence>
<evidence type="ECO:0000313" key="2">
    <source>
        <dbReference type="Proteomes" id="UP000009009"/>
    </source>
</evidence>
<gene>
    <name evidence="1" type="ORF">VIN7_6701</name>
</gene>
<evidence type="ECO:0000313" key="1">
    <source>
        <dbReference type="EMBL" id="EHN02729.1"/>
    </source>
</evidence>
<dbReference type="AlphaFoldDB" id="H0GTV6"/>
<name>H0GTV6_SACCK</name>
<comment type="caution">
    <text evidence="1">The sequence shown here is derived from an EMBL/GenBank/DDBJ whole genome shotgun (WGS) entry which is preliminary data.</text>
</comment>
<protein>
    <submittedName>
        <fullName evidence="1">Gip2p</fullName>
    </submittedName>
</protein>
<keyword evidence="2" id="KW-1185">Reference proteome</keyword>
<proteinExistence type="predicted"/>
<dbReference type="Proteomes" id="UP000009009">
    <property type="component" value="Unassembled WGS sequence"/>
</dbReference>